<evidence type="ECO:0000256" key="3">
    <source>
        <dbReference type="ARBA" id="ARBA00022741"/>
    </source>
</evidence>
<dbReference type="EMBL" id="WRXO01000004">
    <property type="protein sequence ID" value="MVT42403.1"/>
    <property type="molecule type" value="Genomic_DNA"/>
</dbReference>
<dbReference type="SUPFAM" id="SSF52540">
    <property type="entry name" value="P-loop containing nucleoside triphosphate hydrolases"/>
    <property type="match status" value="1"/>
</dbReference>
<dbReference type="InterPro" id="IPR017871">
    <property type="entry name" value="ABC_transporter-like_CS"/>
</dbReference>
<dbReference type="PANTHER" id="PTHR43335:SF4">
    <property type="entry name" value="ABC TRANSPORTER, ATP-BINDING PROTEIN"/>
    <property type="match status" value="1"/>
</dbReference>
<dbReference type="InterPro" id="IPR003439">
    <property type="entry name" value="ABC_transporter-like_ATP-bd"/>
</dbReference>
<evidence type="ECO:0000259" key="5">
    <source>
        <dbReference type="PROSITE" id="PS50893"/>
    </source>
</evidence>
<accession>A0A6N8JB62</accession>
<dbReference type="Proteomes" id="UP000468388">
    <property type="component" value="Unassembled WGS sequence"/>
</dbReference>
<gene>
    <name evidence="6" type="ORF">GO495_17555</name>
</gene>
<reference evidence="6 7" key="1">
    <citation type="submission" date="2019-12" db="EMBL/GenBank/DDBJ databases">
        <title>The draft genomic sequence of strain Chitinophaga oryziterrae JCM 16595.</title>
        <authorList>
            <person name="Zhang X."/>
        </authorList>
    </citation>
    <scope>NUCLEOTIDE SEQUENCE [LARGE SCALE GENOMIC DNA]</scope>
    <source>
        <strain evidence="6 7">JCM 16595</strain>
    </source>
</reference>
<comment type="caution">
    <text evidence="6">The sequence shown here is derived from an EMBL/GenBank/DDBJ whole genome shotgun (WGS) entry which is preliminary data.</text>
</comment>
<evidence type="ECO:0000313" key="6">
    <source>
        <dbReference type="EMBL" id="MVT42403.1"/>
    </source>
</evidence>
<dbReference type="RefSeq" id="WP_157301022.1">
    <property type="nucleotide sequence ID" value="NZ_BAAAZB010000005.1"/>
</dbReference>
<dbReference type="GO" id="GO:0016887">
    <property type="term" value="F:ATP hydrolysis activity"/>
    <property type="evidence" value="ECO:0007669"/>
    <property type="project" value="InterPro"/>
</dbReference>
<dbReference type="GO" id="GO:0005524">
    <property type="term" value="F:ATP binding"/>
    <property type="evidence" value="ECO:0007669"/>
    <property type="project" value="UniProtKB-KW"/>
</dbReference>
<feature type="domain" description="ABC transporter" evidence="5">
    <location>
        <begin position="6"/>
        <end position="233"/>
    </location>
</feature>
<keyword evidence="4 6" id="KW-0067">ATP-binding</keyword>
<proteinExistence type="inferred from homology"/>
<name>A0A6N8JB62_9BACT</name>
<dbReference type="PROSITE" id="PS50893">
    <property type="entry name" value="ABC_TRANSPORTER_2"/>
    <property type="match status" value="1"/>
</dbReference>
<dbReference type="PANTHER" id="PTHR43335">
    <property type="entry name" value="ABC TRANSPORTER, ATP-BINDING PROTEIN"/>
    <property type="match status" value="1"/>
</dbReference>
<dbReference type="Gene3D" id="3.40.50.300">
    <property type="entry name" value="P-loop containing nucleotide triphosphate hydrolases"/>
    <property type="match status" value="1"/>
</dbReference>
<sequence length="302" mass="33579">MNSYIVQVENLSHHFGKQLVLDDVSLLIPNGSIYGFLGPNGAGKTTTLRLILGLLKKQTGVIRVFGDDFERHRIAALEGIGSLIEQPSIYLHLNARENLEIYRLAYKCGQKRVHEVLEMVGLNDVGNKKSKDYSLGMKQRLAIAIALLHNPELLILDEPANGLDPNGIIEMRNLLLHLNREFGKTILISSHLLAEVEKIATDVGIIHKGKLLFQGTLPELHQLQSDRTIIEIEVDDLENAKTALAQLFSFTTAGRNTLQVICNKKEQVAAANDLLVKQGVRVYNLKVIQNDLEALFVQIITA</sequence>
<dbReference type="PROSITE" id="PS00211">
    <property type="entry name" value="ABC_TRANSPORTER_1"/>
    <property type="match status" value="1"/>
</dbReference>
<dbReference type="InterPro" id="IPR027417">
    <property type="entry name" value="P-loop_NTPase"/>
</dbReference>
<evidence type="ECO:0000256" key="1">
    <source>
        <dbReference type="ARBA" id="ARBA00005417"/>
    </source>
</evidence>
<dbReference type="InterPro" id="IPR003593">
    <property type="entry name" value="AAA+_ATPase"/>
</dbReference>
<evidence type="ECO:0000256" key="2">
    <source>
        <dbReference type="ARBA" id="ARBA00022448"/>
    </source>
</evidence>
<evidence type="ECO:0000313" key="7">
    <source>
        <dbReference type="Proteomes" id="UP000468388"/>
    </source>
</evidence>
<comment type="similarity">
    <text evidence="1">Belongs to the ABC transporter superfamily.</text>
</comment>
<organism evidence="6 7">
    <name type="scientific">Chitinophaga oryziterrae</name>
    <dbReference type="NCBI Taxonomy" id="1031224"/>
    <lineage>
        <taxon>Bacteria</taxon>
        <taxon>Pseudomonadati</taxon>
        <taxon>Bacteroidota</taxon>
        <taxon>Chitinophagia</taxon>
        <taxon>Chitinophagales</taxon>
        <taxon>Chitinophagaceae</taxon>
        <taxon>Chitinophaga</taxon>
    </lineage>
</organism>
<keyword evidence="2" id="KW-0813">Transport</keyword>
<keyword evidence="7" id="KW-1185">Reference proteome</keyword>
<protein>
    <submittedName>
        <fullName evidence="6">ATP-binding cassette domain-containing protein</fullName>
    </submittedName>
</protein>
<dbReference type="OrthoDB" id="9785229at2"/>
<dbReference type="SMART" id="SM00382">
    <property type="entry name" value="AAA"/>
    <property type="match status" value="1"/>
</dbReference>
<dbReference type="AlphaFoldDB" id="A0A6N8JB62"/>
<dbReference type="CDD" id="cd03268">
    <property type="entry name" value="ABC_BcrA_bacitracin_resist"/>
    <property type="match status" value="1"/>
</dbReference>
<dbReference type="Pfam" id="PF00005">
    <property type="entry name" value="ABC_tran"/>
    <property type="match status" value="1"/>
</dbReference>
<evidence type="ECO:0000256" key="4">
    <source>
        <dbReference type="ARBA" id="ARBA00022840"/>
    </source>
</evidence>
<keyword evidence="3" id="KW-0547">Nucleotide-binding</keyword>